<protein>
    <submittedName>
        <fullName evidence="1">Uncharacterized protein</fullName>
    </submittedName>
</protein>
<accession>A0A9X4LD36</accession>
<sequence>MVAEVKKPAAASLEEIVRRRALRHLAEVFDVPEGTLSLGARFGQELTASPVSDFKANQFDIVDRDIKDVADRQLLKEMAQGKLVIQTVGDYCEHMVRCSSTNPEEVVRVLRLKARLP</sequence>
<dbReference type="RefSeq" id="WP_268151380.1">
    <property type="nucleotide sequence ID" value="NZ_JAPPUW010000011.1"/>
</dbReference>
<reference evidence="1" key="1">
    <citation type="submission" date="2019-02" db="EMBL/GenBank/DDBJ databases">
        <title>Draft genome of the type strain Pelomonas aquatica CCUG 52575T.</title>
        <authorList>
            <person name="Gomila M."/>
            <person name="Lalucat J."/>
        </authorList>
    </citation>
    <scope>NUCLEOTIDE SEQUENCE</scope>
    <source>
        <strain evidence="1">CCUG 52575</strain>
    </source>
</reference>
<dbReference type="AlphaFoldDB" id="A0A9X4LD36"/>
<keyword evidence="2" id="KW-1185">Reference proteome</keyword>
<evidence type="ECO:0000313" key="2">
    <source>
        <dbReference type="Proteomes" id="UP001152766"/>
    </source>
</evidence>
<organism evidence="1 2">
    <name type="scientific">Pelomonas aquatica</name>
    <dbReference type="NCBI Taxonomy" id="431058"/>
    <lineage>
        <taxon>Bacteria</taxon>
        <taxon>Pseudomonadati</taxon>
        <taxon>Pseudomonadota</taxon>
        <taxon>Betaproteobacteria</taxon>
        <taxon>Burkholderiales</taxon>
        <taxon>Sphaerotilaceae</taxon>
        <taxon>Roseateles</taxon>
    </lineage>
</organism>
<proteinExistence type="predicted"/>
<name>A0A9X4LD36_9BURK</name>
<comment type="caution">
    <text evidence="1">The sequence shown here is derived from an EMBL/GenBank/DDBJ whole genome shotgun (WGS) entry which is preliminary data.</text>
</comment>
<dbReference type="EMBL" id="SGUG01000005">
    <property type="protein sequence ID" value="MDG0861691.1"/>
    <property type="molecule type" value="Genomic_DNA"/>
</dbReference>
<dbReference type="Proteomes" id="UP001152766">
    <property type="component" value="Unassembled WGS sequence"/>
</dbReference>
<gene>
    <name evidence="1" type="ORF">EXJ73_04285</name>
</gene>
<evidence type="ECO:0000313" key="1">
    <source>
        <dbReference type="EMBL" id="MDG0861691.1"/>
    </source>
</evidence>